<proteinExistence type="predicted"/>
<dbReference type="InterPro" id="IPR046453">
    <property type="entry name" value="GpA_ATPase"/>
</dbReference>
<dbReference type="InterPro" id="IPR046454">
    <property type="entry name" value="GpA_endonuclease"/>
</dbReference>
<dbReference type="PANTHER" id="PTHR34413">
    <property type="entry name" value="PROPHAGE TAIL FIBER ASSEMBLY PROTEIN HOMOLOG TFAE-RELATED-RELATED"/>
    <property type="match status" value="1"/>
</dbReference>
<evidence type="ECO:0000313" key="5">
    <source>
        <dbReference type="Proteomes" id="UP000183063"/>
    </source>
</evidence>
<name>A0A1H8DEA8_9HYPH</name>
<dbReference type="GO" id="GO:0004519">
    <property type="term" value="F:endonuclease activity"/>
    <property type="evidence" value="ECO:0007669"/>
    <property type="project" value="InterPro"/>
</dbReference>
<evidence type="ECO:0000259" key="2">
    <source>
        <dbReference type="Pfam" id="PF20454"/>
    </source>
</evidence>
<evidence type="ECO:0000313" key="6">
    <source>
        <dbReference type="Proteomes" id="UP000198939"/>
    </source>
</evidence>
<dbReference type="EMBL" id="FOCV01000002">
    <property type="protein sequence ID" value="SEN05612.1"/>
    <property type="molecule type" value="Genomic_DNA"/>
</dbReference>
<dbReference type="Proteomes" id="UP000183063">
    <property type="component" value="Unassembled WGS sequence"/>
</dbReference>
<dbReference type="EMBL" id="FNXB01000004">
    <property type="protein sequence ID" value="SEH51499.1"/>
    <property type="molecule type" value="Genomic_DNA"/>
</dbReference>
<reference evidence="3" key="2">
    <citation type="submission" date="2016-10" db="EMBL/GenBank/DDBJ databases">
        <authorList>
            <person name="de Groot N.N."/>
        </authorList>
    </citation>
    <scope>NUCLEOTIDE SEQUENCE [LARGE SCALE GENOMIC DNA]</scope>
    <source>
        <strain evidence="3">CCBAU85039</strain>
    </source>
</reference>
<dbReference type="InterPro" id="IPR051220">
    <property type="entry name" value="TFA_Chaperone"/>
</dbReference>
<gene>
    <name evidence="3" type="ORF">RTCCBAU85039_0848</name>
    <name evidence="4" type="ORF">SAMN05216228_100227</name>
</gene>
<dbReference type="RefSeq" id="WP_072371194.1">
    <property type="nucleotide sequence ID" value="NZ_FNXB01000004.1"/>
</dbReference>
<evidence type="ECO:0000313" key="3">
    <source>
        <dbReference type="EMBL" id="SEH51499.1"/>
    </source>
</evidence>
<dbReference type="Proteomes" id="UP000198939">
    <property type="component" value="Unassembled WGS sequence"/>
</dbReference>
<sequence length="703" mass="78762">MPSAPAWVRFLPQAVAPRFADAGDIILDRLPTLRPARRIDVPTWAEQSRRLATTGYQGLWRNDFAPYMTEPSRMVTSRKYGAVVFVGPARTAKSESLVLNVIGHRIDCAPSDMLVVCQTQDSAKQFSERKLAPMLRANRELAAKQMTGRGADNIHEKRFAGNMNLQIRWPVIGYFSQNEYPIVILTDRDRMPDDIDGEGDPFTLGRKRTQHAGSLGMLVEESSPGRPILSDDWKPETPHEAPPCGGSLGDYNLGTRGAFYWFCPSCGDPFRPEFDMLQWETKATPGESARTVEMVCPHGCCIPPDQKYACNQAGIWLHEMSDGKEVCEIDDPRIRETDIASYRCEGPVAAMQNWEQLVLRQLQAKATFDATGDDQALKATITLDQGKAYLPLVRNIGESVSEDTLRALAERYPLKIVPAEARFLTVQIDIQGNRFVVHVDAWGEGLERWLIDRFDIAQPPESAPGGQRDEKGNARRAIDPARYFEDWKELPEILHKAYPVADSAFSLMPVAMIIDSAGRPGVTPNAYRFLRKMQKEGLGQRVYLAKGSSRLDDRARYVEPEKILQQKGRRIADIKLVFVGTDKVKDEIILAVTRKEPGPGKYHLSEHLPAQVFAEMTAEVKTESGWERRKSGLPNEAFDLSVYGKALVIVLKGEKIDWANPPHWARPANENSFAVRQQGEAAKAELVHPAPVRGRRVRSQGIR</sequence>
<dbReference type="Pfam" id="PF20454">
    <property type="entry name" value="GpA_nuclease"/>
    <property type="match status" value="1"/>
</dbReference>
<protein>
    <submittedName>
        <fullName evidence="3">Bacteriophage tail assembly protein</fullName>
    </submittedName>
    <submittedName>
        <fullName evidence="4">Phage terminase, large subunit GpA</fullName>
    </submittedName>
</protein>
<dbReference type="GO" id="GO:0016887">
    <property type="term" value="F:ATP hydrolysis activity"/>
    <property type="evidence" value="ECO:0007669"/>
    <property type="project" value="InterPro"/>
</dbReference>
<organism evidence="3 5">
    <name type="scientific">Rhizobium tibeticum</name>
    <dbReference type="NCBI Taxonomy" id="501024"/>
    <lineage>
        <taxon>Bacteria</taxon>
        <taxon>Pseudomonadati</taxon>
        <taxon>Pseudomonadota</taxon>
        <taxon>Alphaproteobacteria</taxon>
        <taxon>Hyphomicrobiales</taxon>
        <taxon>Rhizobiaceae</taxon>
        <taxon>Rhizobium/Agrobacterium group</taxon>
        <taxon>Rhizobium</taxon>
    </lineage>
</organism>
<reference evidence="5" key="3">
    <citation type="submission" date="2016-10" db="EMBL/GenBank/DDBJ databases">
        <authorList>
            <person name="Wibberg D."/>
        </authorList>
    </citation>
    <scope>NUCLEOTIDE SEQUENCE [LARGE SCALE GENOMIC DNA]</scope>
</reference>
<dbReference type="AlphaFoldDB" id="A0A1H8DEA8"/>
<feature type="domain" description="Phage terminase large subunit GpA ATPase" evidence="1">
    <location>
        <begin position="57"/>
        <end position="316"/>
    </location>
</feature>
<accession>A0A1H8DEA8</accession>
<keyword evidence="6" id="KW-1185">Reference proteome</keyword>
<evidence type="ECO:0000259" key="1">
    <source>
        <dbReference type="Pfam" id="PF05876"/>
    </source>
</evidence>
<dbReference type="PANTHER" id="PTHR34413:SF2">
    <property type="entry name" value="PROPHAGE TAIL FIBER ASSEMBLY PROTEIN HOMOLOG TFAE-RELATED"/>
    <property type="match status" value="1"/>
</dbReference>
<reference evidence="4 6" key="1">
    <citation type="submission" date="2016-10" db="EMBL/GenBank/DDBJ databases">
        <authorList>
            <person name="Varghese N."/>
            <person name="Submissions S."/>
        </authorList>
    </citation>
    <scope>NUCLEOTIDE SEQUENCE [LARGE SCALE GENOMIC DNA]</scope>
    <source>
        <strain evidence="4 6">CGMCC 1.7071</strain>
    </source>
</reference>
<dbReference type="STRING" id="501024.RTCCBAU85039_0848"/>
<dbReference type="Pfam" id="PF05876">
    <property type="entry name" value="GpA_ATPase"/>
    <property type="match status" value="1"/>
</dbReference>
<feature type="domain" description="Terminase large subunit GpA endonuclease" evidence="2">
    <location>
        <begin position="339"/>
        <end position="658"/>
    </location>
</feature>
<evidence type="ECO:0000313" key="4">
    <source>
        <dbReference type="EMBL" id="SEN05612.1"/>
    </source>
</evidence>